<dbReference type="InterPro" id="IPR011251">
    <property type="entry name" value="Luciferase-like_dom"/>
</dbReference>
<dbReference type="OrthoDB" id="9780518at2"/>
<keyword evidence="4" id="KW-1185">Reference proteome</keyword>
<dbReference type="EMBL" id="FNFL01000001">
    <property type="protein sequence ID" value="SDJ69504.1"/>
    <property type="molecule type" value="Genomic_DNA"/>
</dbReference>
<reference evidence="3 4" key="1">
    <citation type="submission" date="2016-10" db="EMBL/GenBank/DDBJ databases">
        <authorList>
            <person name="de Groot N.N."/>
        </authorList>
    </citation>
    <scope>NUCLEOTIDE SEQUENCE [LARGE SCALE GENOMIC DNA]</scope>
    <source>
        <strain evidence="3 4">CGMCC 1.6502</strain>
    </source>
</reference>
<dbReference type="CDD" id="cd00347">
    <property type="entry name" value="Flavin_utilizing_monoxygenases"/>
    <property type="match status" value="1"/>
</dbReference>
<dbReference type="PANTHER" id="PTHR30137">
    <property type="entry name" value="LUCIFERASE-LIKE MONOOXYGENASE"/>
    <property type="match status" value="1"/>
</dbReference>
<dbReference type="GO" id="GO:0016705">
    <property type="term" value="F:oxidoreductase activity, acting on paired donors, with incorporation or reduction of molecular oxygen"/>
    <property type="evidence" value="ECO:0007669"/>
    <property type="project" value="InterPro"/>
</dbReference>
<dbReference type="Pfam" id="PF00296">
    <property type="entry name" value="Bac_luciferase"/>
    <property type="match status" value="1"/>
</dbReference>
<dbReference type="STRING" id="407036.SAMN05216243_0355"/>
<comment type="similarity">
    <text evidence="1">To bacterial alkanal monooxygenase alpha and beta chains.</text>
</comment>
<dbReference type="PANTHER" id="PTHR30137:SF19">
    <property type="entry name" value="LUCIFERASE-LIKE MONOOXYGENASE"/>
    <property type="match status" value="1"/>
</dbReference>
<evidence type="ECO:0000256" key="1">
    <source>
        <dbReference type="ARBA" id="ARBA00007789"/>
    </source>
</evidence>
<dbReference type="InterPro" id="IPR019949">
    <property type="entry name" value="CmoO-like"/>
</dbReference>
<evidence type="ECO:0000313" key="3">
    <source>
        <dbReference type="EMBL" id="SDJ69504.1"/>
    </source>
</evidence>
<dbReference type="GO" id="GO:0005829">
    <property type="term" value="C:cytosol"/>
    <property type="evidence" value="ECO:0007669"/>
    <property type="project" value="TreeGrafter"/>
</dbReference>
<name>A0A1G8VTX6_9BACI</name>
<dbReference type="RefSeq" id="WP_093210477.1">
    <property type="nucleotide sequence ID" value="NZ_FNFL01000001.1"/>
</dbReference>
<protein>
    <submittedName>
        <fullName evidence="3">Luciferase family oxidoreductase, group 1</fullName>
    </submittedName>
</protein>
<dbReference type="NCBIfam" id="TIGR03558">
    <property type="entry name" value="oxido_grp_1"/>
    <property type="match status" value="1"/>
</dbReference>
<evidence type="ECO:0000313" key="4">
    <source>
        <dbReference type="Proteomes" id="UP000198694"/>
    </source>
</evidence>
<dbReference type="Proteomes" id="UP000198694">
    <property type="component" value="Unassembled WGS sequence"/>
</dbReference>
<dbReference type="InterPro" id="IPR036661">
    <property type="entry name" value="Luciferase-like_sf"/>
</dbReference>
<dbReference type="InterPro" id="IPR050766">
    <property type="entry name" value="Bact_Lucif_Oxidored"/>
</dbReference>
<proteinExistence type="predicted"/>
<dbReference type="Gene3D" id="3.20.20.30">
    <property type="entry name" value="Luciferase-like domain"/>
    <property type="match status" value="1"/>
</dbReference>
<sequence length="326" mass="36730">MKLSILDLAPVNSGSAFEALQASRELAVLADERGYSRYWMAEHHGFENLACPAPEVMLGYLGAYTKNIRLGAGAILLPHYKPYKVAETFNMLATLFPGRIDIGVGRAPGGSPEASIALSGNFLENVKDFPHSLQTLLHFLQDDFDERDFFSKTKAMPVPEISPVPWLLGTSEKSARRAASYGMGYVFGHFMSDKETGEILNLYQREFLTGFHFAKPYTILAVNAVCAETTEKAEQIAFSVNKRQVLTEKEKRRNGETVELQLTKEEELEVHRKREKMVAGNPTEVKEQLLHIQSKYPIDEIMLVTFTDSYKERKKSFQLIADSLLR</sequence>
<feature type="domain" description="Luciferase-like" evidence="2">
    <location>
        <begin position="3"/>
        <end position="293"/>
    </location>
</feature>
<gene>
    <name evidence="3" type="ORF">SAMN05216243_0355</name>
</gene>
<organism evidence="3 4">
    <name type="scientific">Sediminibacillus albus</name>
    <dbReference type="NCBI Taxonomy" id="407036"/>
    <lineage>
        <taxon>Bacteria</taxon>
        <taxon>Bacillati</taxon>
        <taxon>Bacillota</taxon>
        <taxon>Bacilli</taxon>
        <taxon>Bacillales</taxon>
        <taxon>Bacillaceae</taxon>
        <taxon>Sediminibacillus</taxon>
    </lineage>
</organism>
<accession>A0A1G8VTX6</accession>
<dbReference type="AlphaFoldDB" id="A0A1G8VTX6"/>
<dbReference type="SUPFAM" id="SSF51679">
    <property type="entry name" value="Bacterial luciferase-like"/>
    <property type="match status" value="1"/>
</dbReference>
<evidence type="ECO:0000259" key="2">
    <source>
        <dbReference type="Pfam" id="PF00296"/>
    </source>
</evidence>